<evidence type="ECO:0000313" key="1">
    <source>
        <dbReference type="EMBL" id="KAF1930495.1"/>
    </source>
</evidence>
<gene>
    <name evidence="1" type="ORF">M421DRAFT_418804</name>
</gene>
<accession>A0A6A5RQ83</accession>
<protein>
    <submittedName>
        <fullName evidence="1">Uncharacterized protein</fullName>
    </submittedName>
</protein>
<dbReference type="GeneID" id="54349575"/>
<dbReference type="AlphaFoldDB" id="A0A6A5RQ83"/>
<keyword evidence="2" id="KW-1185">Reference proteome</keyword>
<reference evidence="1" key="1">
    <citation type="journal article" date="2020" name="Stud. Mycol.">
        <title>101 Dothideomycetes genomes: a test case for predicting lifestyles and emergence of pathogens.</title>
        <authorList>
            <person name="Haridas S."/>
            <person name="Albert R."/>
            <person name="Binder M."/>
            <person name="Bloem J."/>
            <person name="Labutti K."/>
            <person name="Salamov A."/>
            <person name="Andreopoulos B."/>
            <person name="Baker S."/>
            <person name="Barry K."/>
            <person name="Bills G."/>
            <person name="Bluhm B."/>
            <person name="Cannon C."/>
            <person name="Castanera R."/>
            <person name="Culley D."/>
            <person name="Daum C."/>
            <person name="Ezra D."/>
            <person name="Gonzalez J."/>
            <person name="Henrissat B."/>
            <person name="Kuo A."/>
            <person name="Liang C."/>
            <person name="Lipzen A."/>
            <person name="Lutzoni F."/>
            <person name="Magnuson J."/>
            <person name="Mondo S."/>
            <person name="Nolan M."/>
            <person name="Ohm R."/>
            <person name="Pangilinan J."/>
            <person name="Park H.-J."/>
            <person name="Ramirez L."/>
            <person name="Alfaro M."/>
            <person name="Sun H."/>
            <person name="Tritt A."/>
            <person name="Yoshinaga Y."/>
            <person name="Zwiers L.-H."/>
            <person name="Turgeon B."/>
            <person name="Goodwin S."/>
            <person name="Spatafora J."/>
            <person name="Crous P."/>
            <person name="Grigoriev I."/>
        </authorList>
    </citation>
    <scope>NUCLEOTIDE SEQUENCE</scope>
    <source>
        <strain evidence="1">CBS 183.55</strain>
    </source>
</reference>
<dbReference type="Proteomes" id="UP000800082">
    <property type="component" value="Unassembled WGS sequence"/>
</dbReference>
<sequence>MHYAYTFINAELALNSCFTPPIDHRWLSYNSILCANTGASLAEREQSLQTIMEAL</sequence>
<name>A0A6A5RQ83_9PLEO</name>
<evidence type="ECO:0000313" key="2">
    <source>
        <dbReference type="Proteomes" id="UP000800082"/>
    </source>
</evidence>
<organism evidence="1 2">
    <name type="scientific">Didymella exigua CBS 183.55</name>
    <dbReference type="NCBI Taxonomy" id="1150837"/>
    <lineage>
        <taxon>Eukaryota</taxon>
        <taxon>Fungi</taxon>
        <taxon>Dikarya</taxon>
        <taxon>Ascomycota</taxon>
        <taxon>Pezizomycotina</taxon>
        <taxon>Dothideomycetes</taxon>
        <taxon>Pleosporomycetidae</taxon>
        <taxon>Pleosporales</taxon>
        <taxon>Pleosporineae</taxon>
        <taxon>Didymellaceae</taxon>
        <taxon>Didymella</taxon>
    </lineage>
</organism>
<proteinExistence type="predicted"/>
<feature type="non-terminal residue" evidence="1">
    <location>
        <position position="55"/>
    </location>
</feature>
<dbReference type="RefSeq" id="XP_033450743.1">
    <property type="nucleotide sequence ID" value="XM_033591907.1"/>
</dbReference>
<dbReference type="EMBL" id="ML978963">
    <property type="protein sequence ID" value="KAF1930495.1"/>
    <property type="molecule type" value="Genomic_DNA"/>
</dbReference>